<dbReference type="Proteomes" id="UP000250266">
    <property type="component" value="Unassembled WGS sequence"/>
</dbReference>
<feature type="region of interest" description="Disordered" evidence="1">
    <location>
        <begin position="85"/>
        <end position="132"/>
    </location>
</feature>
<name>A0A8E2J9F7_9PEZI</name>
<feature type="compositionally biased region" description="Acidic residues" evidence="1">
    <location>
        <begin position="304"/>
        <end position="319"/>
    </location>
</feature>
<gene>
    <name evidence="2" type="ORF">K432DRAFT_207781</name>
</gene>
<protein>
    <submittedName>
        <fullName evidence="2">Uncharacterized protein</fullName>
    </submittedName>
</protein>
<reference evidence="2 3" key="1">
    <citation type="journal article" date="2016" name="Nat. Commun.">
        <title>Ectomycorrhizal ecology is imprinted in the genome of the dominant symbiotic fungus Cenococcum geophilum.</title>
        <authorList>
            <consortium name="DOE Joint Genome Institute"/>
            <person name="Peter M."/>
            <person name="Kohler A."/>
            <person name="Ohm R.A."/>
            <person name="Kuo A."/>
            <person name="Krutzmann J."/>
            <person name="Morin E."/>
            <person name="Arend M."/>
            <person name="Barry K.W."/>
            <person name="Binder M."/>
            <person name="Choi C."/>
            <person name="Clum A."/>
            <person name="Copeland A."/>
            <person name="Grisel N."/>
            <person name="Haridas S."/>
            <person name="Kipfer T."/>
            <person name="LaButti K."/>
            <person name="Lindquist E."/>
            <person name="Lipzen A."/>
            <person name="Maire R."/>
            <person name="Meier B."/>
            <person name="Mihaltcheva S."/>
            <person name="Molinier V."/>
            <person name="Murat C."/>
            <person name="Poggeler S."/>
            <person name="Quandt C.A."/>
            <person name="Sperisen C."/>
            <person name="Tritt A."/>
            <person name="Tisserant E."/>
            <person name="Crous P.W."/>
            <person name="Henrissat B."/>
            <person name="Nehls U."/>
            <person name="Egli S."/>
            <person name="Spatafora J.W."/>
            <person name="Grigoriev I.V."/>
            <person name="Martin F.M."/>
        </authorList>
    </citation>
    <scope>NUCLEOTIDE SEQUENCE [LARGE SCALE GENOMIC DNA]</scope>
    <source>
        <strain evidence="2 3">CBS 459.81</strain>
    </source>
</reference>
<feature type="compositionally biased region" description="Low complexity" evidence="1">
    <location>
        <begin position="23"/>
        <end position="39"/>
    </location>
</feature>
<dbReference type="EMBL" id="KV745528">
    <property type="protein sequence ID" value="OCK74222.1"/>
    <property type="molecule type" value="Genomic_DNA"/>
</dbReference>
<feature type="region of interest" description="Disordered" evidence="1">
    <location>
        <begin position="225"/>
        <end position="278"/>
    </location>
</feature>
<feature type="region of interest" description="Disordered" evidence="1">
    <location>
        <begin position="296"/>
        <end position="343"/>
    </location>
</feature>
<dbReference type="AlphaFoldDB" id="A0A8E2J9F7"/>
<proteinExistence type="predicted"/>
<feature type="compositionally biased region" description="Polar residues" evidence="1">
    <location>
        <begin position="103"/>
        <end position="118"/>
    </location>
</feature>
<evidence type="ECO:0000256" key="1">
    <source>
        <dbReference type="SAM" id="MobiDB-lite"/>
    </source>
</evidence>
<feature type="compositionally biased region" description="Basic and acidic residues" evidence="1">
    <location>
        <begin position="322"/>
        <end position="336"/>
    </location>
</feature>
<feature type="region of interest" description="Disordered" evidence="1">
    <location>
        <begin position="23"/>
        <end position="67"/>
    </location>
</feature>
<feature type="compositionally biased region" description="Basic and acidic residues" evidence="1">
    <location>
        <begin position="85"/>
        <end position="97"/>
    </location>
</feature>
<evidence type="ECO:0000313" key="3">
    <source>
        <dbReference type="Proteomes" id="UP000250266"/>
    </source>
</evidence>
<feature type="compositionally biased region" description="Low complexity" evidence="1">
    <location>
        <begin position="225"/>
        <end position="234"/>
    </location>
</feature>
<organism evidence="2 3">
    <name type="scientific">Lepidopterella palustris CBS 459.81</name>
    <dbReference type="NCBI Taxonomy" id="1314670"/>
    <lineage>
        <taxon>Eukaryota</taxon>
        <taxon>Fungi</taxon>
        <taxon>Dikarya</taxon>
        <taxon>Ascomycota</taxon>
        <taxon>Pezizomycotina</taxon>
        <taxon>Dothideomycetes</taxon>
        <taxon>Pleosporomycetidae</taxon>
        <taxon>Mytilinidiales</taxon>
        <taxon>Argynnaceae</taxon>
        <taxon>Lepidopterella</taxon>
    </lineage>
</organism>
<dbReference type="OrthoDB" id="5378435at2759"/>
<accession>A0A8E2J9F7</accession>
<evidence type="ECO:0000313" key="2">
    <source>
        <dbReference type="EMBL" id="OCK74222.1"/>
    </source>
</evidence>
<sequence length="379" mass="42282">MTPNRSPEQDALVNDVSIQMAASQLSRRLSRSSGSQSGRRSARVEKPRSNHNSPSVLERRKTTSGVRRYATLDDHYNMMFGLTGREEEAVEDRREPPRPLSWHPSSTQFQVPSHTSAPNPLPNHAYTDWVPYQSGPSRNSGFESGYSSVSARGPAYQDHSQNLAAFPQPNDNGAFDGGSHTSVSSWQDIGQRVPVTSYAMSSYSTPQTEPAPWYLQNWTQIAQAQSAPSRPASPDFLPIQYPSMQQDASSQSGLDDDDDSMDVGKELVGMGLYDPPERVQPWQSSLLQGTGKGLKLEETWQPPEPDEDADDASSEDGSVDEPPARDEEQWSLKSERQLPANMEGQSFFFDDDETYTREWWFQQLKQPTVQDAGLGYGWL</sequence>
<keyword evidence="3" id="KW-1185">Reference proteome</keyword>